<dbReference type="InterPro" id="IPR013785">
    <property type="entry name" value="Aldolase_TIM"/>
</dbReference>
<name>A0A7J3Z732_9CREN</name>
<feature type="binding site" description="in other chain" evidence="7">
    <location>
        <position position="297"/>
    </location>
    <ligand>
        <name>K(+)</name>
        <dbReference type="ChEBI" id="CHEBI:29103"/>
        <note>ligand shared between two tetrameric partners</note>
    </ligand>
</feature>
<dbReference type="PANTHER" id="PTHR11911">
    <property type="entry name" value="INOSINE-5-MONOPHOSPHATE DEHYDROGENASE RELATED"/>
    <property type="match status" value="1"/>
</dbReference>
<dbReference type="PROSITE" id="PS51371">
    <property type="entry name" value="CBS"/>
    <property type="match status" value="1"/>
</dbReference>
<feature type="active site" description="Thioimidate intermediate" evidence="5">
    <location>
        <position position="297"/>
    </location>
</feature>
<evidence type="ECO:0000256" key="2">
    <source>
        <dbReference type="ARBA" id="ARBA00022723"/>
    </source>
</evidence>
<comment type="similarity">
    <text evidence="1">Belongs to the IMPDH/GMPR family.</text>
</comment>
<protein>
    <submittedName>
        <fullName evidence="10">CBS domain-containing protein</fullName>
    </submittedName>
</protein>
<evidence type="ECO:0000256" key="1">
    <source>
        <dbReference type="ARBA" id="ARBA00005502"/>
    </source>
</evidence>
<keyword evidence="6" id="KW-0520">NAD</keyword>
<dbReference type="PIRSF" id="PIRSF000130">
    <property type="entry name" value="IMPDH"/>
    <property type="match status" value="1"/>
</dbReference>
<feature type="binding site" evidence="6">
    <location>
        <begin position="290"/>
        <end position="292"/>
    </location>
    <ligand>
        <name>NAD(+)</name>
        <dbReference type="ChEBI" id="CHEBI:57540"/>
    </ligand>
</feature>
<sequence>MFVEKLRKAERAFSAGEVYLAPGLAEVDPQLVNISTRFSTSVRLLIPVASSPMDTVTEFEMALAMALLGGVGVVHRNMEVEKQVDIVKRVKEHPPARARVLYIEPDTPCGRVLELMQSMGIRNVPVVRGGKVQGYVYYSEVKALCKSGLELLEPRPGEVFSVLRVTEAKRRLLEGHVDTVALVNSGEEYLATLIFRDAMEEWQPATDDSGRLVVAAAISPFDRARALALDRYVDALVSDVAHFHNAEVLRVSRQLVKELSKDFVAGNIASGRAVEDVVSQSERVDGFRVGLGGGSICTTPDVTGVYMPTLFAVAEIRDAIEKLNLRTPVIGDGGIRFPGDIVKVLAAGASVAMLGYMLAGTDEASAPLIAIGSKLYKPYRGMASESAMAKRFAVDRYARVSKRVAEGVEGLVEYKGSVYPLVGKVIEAIKAGFGYVGAKNIEELWRKAQFIEARKGSVGVSTQV</sequence>
<dbReference type="FunFam" id="3.20.20.70:FF:000424">
    <property type="entry name" value="Inosine-5'-monophosphate dehydrogenase 2"/>
    <property type="match status" value="1"/>
</dbReference>
<dbReference type="InterPro" id="IPR000644">
    <property type="entry name" value="CBS_dom"/>
</dbReference>
<dbReference type="GO" id="GO:0006183">
    <property type="term" value="P:GTP biosynthetic process"/>
    <property type="evidence" value="ECO:0007669"/>
    <property type="project" value="TreeGrafter"/>
</dbReference>
<evidence type="ECO:0000256" key="5">
    <source>
        <dbReference type="PIRSR" id="PIRSR000130-1"/>
    </source>
</evidence>
<evidence type="ECO:0000256" key="8">
    <source>
        <dbReference type="PROSITE-ProRule" id="PRU00703"/>
    </source>
</evidence>
<dbReference type="SMART" id="SM00116">
    <property type="entry name" value="CBS"/>
    <property type="match status" value="1"/>
</dbReference>
<evidence type="ECO:0000259" key="9">
    <source>
        <dbReference type="PROSITE" id="PS51371"/>
    </source>
</evidence>
<dbReference type="EMBL" id="DRYQ01000064">
    <property type="protein sequence ID" value="HHQ50586.1"/>
    <property type="molecule type" value="Genomic_DNA"/>
</dbReference>
<gene>
    <name evidence="10" type="ORF">ENM66_04465</name>
</gene>
<dbReference type="GO" id="GO:0046872">
    <property type="term" value="F:metal ion binding"/>
    <property type="evidence" value="ECO:0007669"/>
    <property type="project" value="UniProtKB-KW"/>
</dbReference>
<dbReference type="Pfam" id="PF00571">
    <property type="entry name" value="CBS"/>
    <property type="match status" value="1"/>
</dbReference>
<evidence type="ECO:0000256" key="7">
    <source>
        <dbReference type="PIRSR" id="PIRSR000130-4"/>
    </source>
</evidence>
<evidence type="ECO:0000313" key="10">
    <source>
        <dbReference type="EMBL" id="HHQ50586.1"/>
    </source>
</evidence>
<dbReference type="PANTHER" id="PTHR11911:SF111">
    <property type="entry name" value="INOSINE-5'-MONOPHOSPHATE DEHYDROGENASE"/>
    <property type="match status" value="1"/>
</dbReference>
<dbReference type="SMART" id="SM01240">
    <property type="entry name" value="IMPDH"/>
    <property type="match status" value="1"/>
</dbReference>
<proteinExistence type="inferred from homology"/>
<keyword evidence="4 8" id="KW-0129">CBS domain</keyword>
<keyword evidence="3" id="KW-0560">Oxidoreductase</keyword>
<comment type="caution">
    <text evidence="10">The sequence shown here is derived from an EMBL/GenBank/DDBJ whole genome shotgun (WGS) entry which is preliminary data.</text>
</comment>
<feature type="binding site" description="in other chain" evidence="7">
    <location>
        <position position="292"/>
    </location>
    <ligand>
        <name>K(+)</name>
        <dbReference type="ChEBI" id="CHEBI:29103"/>
        <note>ligand shared between two tetrameric partners</note>
    </ligand>
</feature>
<reference evidence="10" key="1">
    <citation type="journal article" date="2020" name="mSystems">
        <title>Genome- and Community-Level Interaction Insights into Carbon Utilization and Element Cycling Functions of Hydrothermarchaeota in Hydrothermal Sediment.</title>
        <authorList>
            <person name="Zhou Z."/>
            <person name="Liu Y."/>
            <person name="Xu W."/>
            <person name="Pan J."/>
            <person name="Luo Z.H."/>
            <person name="Li M."/>
        </authorList>
    </citation>
    <scope>NUCLEOTIDE SEQUENCE [LARGE SCALE GENOMIC DNA]</scope>
    <source>
        <strain evidence="10">SpSt-1105</strain>
    </source>
</reference>
<dbReference type="CDD" id="cd00381">
    <property type="entry name" value="IMPDH"/>
    <property type="match status" value="1"/>
</dbReference>
<accession>A0A7J3Z732</accession>
<evidence type="ECO:0000256" key="4">
    <source>
        <dbReference type="ARBA" id="ARBA00023122"/>
    </source>
</evidence>
<feature type="active site" description="Proton acceptor" evidence="5">
    <location>
        <position position="396"/>
    </location>
</feature>
<dbReference type="InterPro" id="IPR046342">
    <property type="entry name" value="CBS_dom_sf"/>
</dbReference>
<dbReference type="AlphaFoldDB" id="A0A7J3Z732"/>
<evidence type="ECO:0000256" key="6">
    <source>
        <dbReference type="PIRSR" id="PIRSR000130-3"/>
    </source>
</evidence>
<dbReference type="InterPro" id="IPR001093">
    <property type="entry name" value="IMP_DH_GMPRt"/>
</dbReference>
<dbReference type="Pfam" id="PF00478">
    <property type="entry name" value="IMPDH"/>
    <property type="match status" value="1"/>
</dbReference>
<keyword evidence="7" id="KW-0630">Potassium</keyword>
<feature type="binding site" evidence="6">
    <location>
        <begin position="239"/>
        <end position="241"/>
    </location>
    <ligand>
        <name>NAD(+)</name>
        <dbReference type="ChEBI" id="CHEBI:57540"/>
    </ligand>
</feature>
<dbReference type="Gene3D" id="3.20.20.70">
    <property type="entry name" value="Aldolase class I"/>
    <property type="match status" value="1"/>
</dbReference>
<dbReference type="GO" id="GO:0003938">
    <property type="term" value="F:IMP dehydrogenase activity"/>
    <property type="evidence" value="ECO:0007669"/>
    <property type="project" value="InterPro"/>
</dbReference>
<keyword evidence="2" id="KW-0479">Metal-binding</keyword>
<evidence type="ECO:0000256" key="3">
    <source>
        <dbReference type="ARBA" id="ARBA00023002"/>
    </source>
</evidence>
<organism evidence="10">
    <name type="scientific">Ignisphaera aggregans</name>
    <dbReference type="NCBI Taxonomy" id="334771"/>
    <lineage>
        <taxon>Archaea</taxon>
        <taxon>Thermoproteota</taxon>
        <taxon>Thermoprotei</taxon>
        <taxon>Desulfurococcales</taxon>
        <taxon>Desulfurococcaceae</taxon>
        <taxon>Ignisphaera</taxon>
    </lineage>
</organism>
<dbReference type="SUPFAM" id="SSF54631">
    <property type="entry name" value="CBS-domain pair"/>
    <property type="match status" value="1"/>
</dbReference>
<feature type="domain" description="CBS" evidence="9">
    <location>
        <begin position="95"/>
        <end position="151"/>
    </location>
</feature>
<dbReference type="SUPFAM" id="SSF51412">
    <property type="entry name" value="Inosine monophosphate dehydrogenase (IMPDH)"/>
    <property type="match status" value="1"/>
</dbReference>
<dbReference type="InterPro" id="IPR005990">
    <property type="entry name" value="IMP_DH"/>
</dbReference>
<feature type="binding site" description="in other chain" evidence="7">
    <location>
        <position position="294"/>
    </location>
    <ligand>
        <name>K(+)</name>
        <dbReference type="ChEBI" id="CHEBI:29103"/>
        <note>ligand shared between two tetrameric partners</note>
    </ligand>
</feature>